<keyword evidence="3" id="KW-0808">Transferase</keyword>
<dbReference type="SUPFAM" id="SSF57850">
    <property type="entry name" value="RING/U-box"/>
    <property type="match status" value="1"/>
</dbReference>
<name>A0A9P8QRD3_9HYPO</name>
<dbReference type="Proteomes" id="UP000827724">
    <property type="component" value="Unassembled WGS sequence"/>
</dbReference>
<feature type="region of interest" description="Disordered" evidence="9">
    <location>
        <begin position="440"/>
        <end position="631"/>
    </location>
</feature>
<dbReference type="OrthoDB" id="8062037at2759"/>
<dbReference type="EC" id="2.3.2.27" evidence="2"/>
<feature type="compositionally biased region" description="Polar residues" evidence="9">
    <location>
        <begin position="599"/>
        <end position="608"/>
    </location>
</feature>
<gene>
    <name evidence="11" type="ORF">Trco_004161</name>
</gene>
<feature type="region of interest" description="Disordered" evidence="9">
    <location>
        <begin position="50"/>
        <end position="124"/>
    </location>
</feature>
<accession>A0A9P8QRD3</accession>
<evidence type="ECO:0000256" key="1">
    <source>
        <dbReference type="ARBA" id="ARBA00000900"/>
    </source>
</evidence>
<feature type="domain" description="RING-type" evidence="10">
    <location>
        <begin position="356"/>
        <end position="397"/>
    </location>
</feature>
<evidence type="ECO:0000256" key="7">
    <source>
        <dbReference type="ARBA" id="ARBA00022833"/>
    </source>
</evidence>
<evidence type="ECO:0000313" key="12">
    <source>
        <dbReference type="Proteomes" id="UP000827724"/>
    </source>
</evidence>
<dbReference type="GO" id="GO:0006511">
    <property type="term" value="P:ubiquitin-dependent protein catabolic process"/>
    <property type="evidence" value="ECO:0007669"/>
    <property type="project" value="TreeGrafter"/>
</dbReference>
<evidence type="ECO:0000256" key="2">
    <source>
        <dbReference type="ARBA" id="ARBA00012483"/>
    </source>
</evidence>
<sequence>MDSPGRLQGHLDATADRDVVYCHSCSNEWYRDDHGLQCPDPDCGSDATEIISLDNDPRDFNDDSASTSPELHHHSFPYGHRDHDHGHDHEHDYDHDHDHEHGHEHDHDHEHEHDHHRRRHEHRHNEDHFFGLGLNLDQDHDSDPGEADIEEHLGPHGFHYRRSVRDRSGYPHHDPDVDPVLERFLGMIQDFAPIRRAGAPGVFQQRGEEGRYAAPQIQRTTFMTGSGTASVTIFTGNNPGFFGPGSPGLDHHGDPFQTFFSNVLRDVGPPGAREAGGPTPGFARGLQEILNLFNPANAVAGDAVYSQEALDQIITNLMEAHPQSNAAPPASNEALANLDRRPVDASMLDGDSKTECTICIDDMKVGDLAAFLPCKHWFHEECVVLWLKEHNTCPVCRASIEVGRGSSSNANGRAGANANANNANANARASASASANASSSASASANAPGSGGLGFSQPEDASGSGLNRSGPLPIPGARPPLFTRPPGQSQSRLNEAMRGISSLQQERRQQQQQDRARERHRIWGIPSNPDERQSERERERDRIWGVPSSMSNDASRTPRRNSRNSLSPTSPRMSSFADYRVRQRQGSPQPNSHRDGGNADSSRQTSSGPFGWLRDRFAGGGSRDDSNRDER</sequence>
<evidence type="ECO:0000256" key="9">
    <source>
        <dbReference type="SAM" id="MobiDB-lite"/>
    </source>
</evidence>
<dbReference type="PANTHER" id="PTHR45931">
    <property type="entry name" value="SI:CH211-59O9.10"/>
    <property type="match status" value="1"/>
</dbReference>
<feature type="compositionally biased region" description="Polar residues" evidence="9">
    <location>
        <begin position="563"/>
        <end position="573"/>
    </location>
</feature>
<evidence type="ECO:0000256" key="4">
    <source>
        <dbReference type="ARBA" id="ARBA00022723"/>
    </source>
</evidence>
<keyword evidence="4" id="KW-0479">Metal-binding</keyword>
<dbReference type="GO" id="GO:0008270">
    <property type="term" value="F:zinc ion binding"/>
    <property type="evidence" value="ECO:0007669"/>
    <property type="project" value="UniProtKB-KW"/>
</dbReference>
<reference evidence="11" key="1">
    <citation type="submission" date="2021-08" db="EMBL/GenBank/DDBJ databases">
        <title>Chromosome-Level Trichoderma cornu-damae using Hi-C Data.</title>
        <authorList>
            <person name="Kim C.S."/>
        </authorList>
    </citation>
    <scope>NUCLEOTIDE SEQUENCE</scope>
    <source>
        <strain evidence="11">KA19-0412C</strain>
    </source>
</reference>
<keyword evidence="12" id="KW-1185">Reference proteome</keyword>
<dbReference type="InterPro" id="IPR013083">
    <property type="entry name" value="Znf_RING/FYVE/PHD"/>
</dbReference>
<evidence type="ECO:0000256" key="8">
    <source>
        <dbReference type="PROSITE-ProRule" id="PRU00175"/>
    </source>
</evidence>
<dbReference type="EMBL" id="JAIWOZ010000003">
    <property type="protein sequence ID" value="KAH6607848.1"/>
    <property type="molecule type" value="Genomic_DNA"/>
</dbReference>
<feature type="compositionally biased region" description="Basic and acidic residues" evidence="9">
    <location>
        <begin position="79"/>
        <end position="113"/>
    </location>
</feature>
<keyword evidence="7" id="KW-0862">Zinc</keyword>
<organism evidence="11 12">
    <name type="scientific">Trichoderma cornu-damae</name>
    <dbReference type="NCBI Taxonomy" id="654480"/>
    <lineage>
        <taxon>Eukaryota</taxon>
        <taxon>Fungi</taxon>
        <taxon>Dikarya</taxon>
        <taxon>Ascomycota</taxon>
        <taxon>Pezizomycotina</taxon>
        <taxon>Sordariomycetes</taxon>
        <taxon>Hypocreomycetidae</taxon>
        <taxon>Hypocreales</taxon>
        <taxon>Hypocreaceae</taxon>
        <taxon>Trichoderma</taxon>
    </lineage>
</organism>
<dbReference type="Pfam" id="PF13639">
    <property type="entry name" value="zf-RING_2"/>
    <property type="match status" value="1"/>
</dbReference>
<evidence type="ECO:0000256" key="6">
    <source>
        <dbReference type="ARBA" id="ARBA00022786"/>
    </source>
</evidence>
<dbReference type="SMART" id="SM00184">
    <property type="entry name" value="RING"/>
    <property type="match status" value="1"/>
</dbReference>
<dbReference type="PANTHER" id="PTHR45931:SF3">
    <property type="entry name" value="RING ZINC FINGER-CONTAINING PROTEIN"/>
    <property type="match status" value="1"/>
</dbReference>
<keyword evidence="5 8" id="KW-0863">Zinc-finger</keyword>
<comment type="caution">
    <text evidence="11">The sequence shown here is derived from an EMBL/GenBank/DDBJ whole genome shotgun (WGS) entry which is preliminary data.</text>
</comment>
<evidence type="ECO:0000256" key="3">
    <source>
        <dbReference type="ARBA" id="ARBA00022679"/>
    </source>
</evidence>
<keyword evidence="6" id="KW-0833">Ubl conjugation pathway</keyword>
<dbReference type="GO" id="GO:0016567">
    <property type="term" value="P:protein ubiquitination"/>
    <property type="evidence" value="ECO:0007669"/>
    <property type="project" value="UniProtKB-ARBA"/>
</dbReference>
<feature type="compositionally biased region" description="Basic and acidic residues" evidence="9">
    <location>
        <begin position="613"/>
        <end position="631"/>
    </location>
</feature>
<evidence type="ECO:0000256" key="5">
    <source>
        <dbReference type="ARBA" id="ARBA00022771"/>
    </source>
</evidence>
<dbReference type="PROSITE" id="PS50089">
    <property type="entry name" value="ZF_RING_2"/>
    <property type="match status" value="1"/>
</dbReference>
<feature type="compositionally biased region" description="Basic and acidic residues" evidence="9">
    <location>
        <begin position="505"/>
        <end position="517"/>
    </location>
</feature>
<evidence type="ECO:0000313" key="11">
    <source>
        <dbReference type="EMBL" id="KAH6607848.1"/>
    </source>
</evidence>
<dbReference type="FunFam" id="3.30.40.10:FF:000127">
    <property type="entry name" value="E3 ubiquitin-protein ligase RNF181"/>
    <property type="match status" value="1"/>
</dbReference>
<dbReference type="GO" id="GO:0061630">
    <property type="term" value="F:ubiquitin protein ligase activity"/>
    <property type="evidence" value="ECO:0007669"/>
    <property type="project" value="UniProtKB-EC"/>
</dbReference>
<evidence type="ECO:0000259" key="10">
    <source>
        <dbReference type="PROSITE" id="PS50089"/>
    </source>
</evidence>
<proteinExistence type="predicted"/>
<comment type="catalytic activity">
    <reaction evidence="1">
        <text>S-ubiquitinyl-[E2 ubiquitin-conjugating enzyme]-L-cysteine + [acceptor protein]-L-lysine = [E2 ubiquitin-conjugating enzyme]-L-cysteine + N(6)-ubiquitinyl-[acceptor protein]-L-lysine.</text>
        <dbReference type="EC" id="2.3.2.27"/>
    </reaction>
</comment>
<dbReference type="GO" id="GO:0005634">
    <property type="term" value="C:nucleus"/>
    <property type="evidence" value="ECO:0007669"/>
    <property type="project" value="TreeGrafter"/>
</dbReference>
<feature type="compositionally biased region" description="Basic and acidic residues" evidence="9">
    <location>
        <begin position="529"/>
        <end position="543"/>
    </location>
</feature>
<dbReference type="InterPro" id="IPR001841">
    <property type="entry name" value="Znf_RING"/>
</dbReference>
<dbReference type="AlphaFoldDB" id="A0A9P8QRD3"/>
<dbReference type="Gene3D" id="3.30.40.10">
    <property type="entry name" value="Zinc/RING finger domain, C3HC4 (zinc finger)"/>
    <property type="match status" value="1"/>
</dbReference>
<protein>
    <recommendedName>
        <fullName evidence="2">RING-type E3 ubiquitin transferase</fullName>
        <ecNumber evidence="2">2.3.2.27</ecNumber>
    </recommendedName>
</protein>
<dbReference type="InterPro" id="IPR051834">
    <property type="entry name" value="RING_finger_E3_ligase"/>
</dbReference>